<gene>
    <name evidence="1" type="ORF">CB0940_09650</name>
    <name evidence="2" type="ORF">RHO25_010668</name>
</gene>
<accession>A0A2G5HJF8</accession>
<dbReference type="EMBL" id="CP134190">
    <property type="protein sequence ID" value="WPB06013.1"/>
    <property type="molecule type" value="Genomic_DNA"/>
</dbReference>
<dbReference type="PANTHER" id="PTHR42085:SF2">
    <property type="entry name" value="F-BOX DOMAIN-CONTAINING PROTEIN"/>
    <property type="match status" value="1"/>
</dbReference>
<evidence type="ECO:0000313" key="2">
    <source>
        <dbReference type="EMBL" id="WPB06013.1"/>
    </source>
</evidence>
<dbReference type="PANTHER" id="PTHR42085">
    <property type="entry name" value="F-BOX DOMAIN-CONTAINING PROTEIN"/>
    <property type="match status" value="1"/>
</dbReference>
<dbReference type="OrthoDB" id="62952at2759"/>
<dbReference type="Proteomes" id="UP001302367">
    <property type="component" value="Chromosome 7"/>
</dbReference>
<evidence type="ECO:0000313" key="4">
    <source>
        <dbReference type="Proteomes" id="UP001302367"/>
    </source>
</evidence>
<evidence type="ECO:0008006" key="5">
    <source>
        <dbReference type="Google" id="ProtNLM"/>
    </source>
</evidence>
<reference evidence="2 4" key="2">
    <citation type="submission" date="2023-09" db="EMBL/GenBank/DDBJ databases">
        <title>Complete-Gapless Cercospora beticola genome.</title>
        <authorList>
            <person name="Wyatt N.A."/>
            <person name="Spanner R.E."/>
            <person name="Bolton M.D."/>
        </authorList>
    </citation>
    <scope>NUCLEOTIDE SEQUENCE [LARGE SCALE GENOMIC DNA]</scope>
    <source>
        <strain evidence="2">Cb09-40</strain>
    </source>
</reference>
<dbReference type="Proteomes" id="UP000230605">
    <property type="component" value="Chromosome 7"/>
</dbReference>
<sequence>MEVHSRASLLGLPRELRDEILSHVLIAPVELSTLHKSWHNYKEGVSAYPPAICRVNRQLREESLSRFYSGNTFMAQISAEGLYDAFHRWIHGVGRTQVQHIRHLELRGWVQIPFGHMVQKRWLVALFDLRSGTMRIGDETVLASTAQLSPVKELEFAFAELVRMRNGKPFGALELEELVEGFHDLCIAC</sequence>
<dbReference type="AlphaFoldDB" id="A0A2G5HJF8"/>
<evidence type="ECO:0000313" key="1">
    <source>
        <dbReference type="EMBL" id="PIA92352.1"/>
    </source>
</evidence>
<evidence type="ECO:0000313" key="3">
    <source>
        <dbReference type="Proteomes" id="UP000230605"/>
    </source>
</evidence>
<dbReference type="EMBL" id="LKMD01000106">
    <property type="protein sequence ID" value="PIA92352.1"/>
    <property type="molecule type" value="Genomic_DNA"/>
</dbReference>
<keyword evidence="4" id="KW-1185">Reference proteome</keyword>
<proteinExistence type="predicted"/>
<reference evidence="1 3" key="1">
    <citation type="submission" date="2015-10" db="EMBL/GenBank/DDBJ databases">
        <title>The cercosporin biosynthetic gene cluster was horizontally transferred to several fungal lineages and shown to be expanded in Cercospora beticola based on microsynteny with recipient genomes.</title>
        <authorList>
            <person name="De Jonge R."/>
            <person name="Ebert M.K."/>
            <person name="Suttle J.C."/>
            <person name="Jurick Ii W.M."/>
            <person name="Secor G.A."/>
            <person name="Thomma B.P."/>
            <person name="Van De Peer Y."/>
            <person name="Bolton M.D."/>
        </authorList>
    </citation>
    <scope>NUCLEOTIDE SEQUENCE [LARGE SCALE GENOMIC DNA]</scope>
    <source>
        <strain evidence="1 3">09-40</strain>
    </source>
</reference>
<protein>
    <recommendedName>
        <fullName evidence="5">F-box domain-containing protein</fullName>
    </recommendedName>
</protein>
<dbReference type="InterPro" id="IPR038883">
    <property type="entry name" value="AN11006-like"/>
</dbReference>
<name>A0A2G5HJF8_CERBT</name>
<organism evidence="1 3">
    <name type="scientific">Cercospora beticola</name>
    <name type="common">Sugarbeet leaf spot fungus</name>
    <dbReference type="NCBI Taxonomy" id="122368"/>
    <lineage>
        <taxon>Eukaryota</taxon>
        <taxon>Fungi</taxon>
        <taxon>Dikarya</taxon>
        <taxon>Ascomycota</taxon>
        <taxon>Pezizomycotina</taxon>
        <taxon>Dothideomycetes</taxon>
        <taxon>Dothideomycetidae</taxon>
        <taxon>Mycosphaerellales</taxon>
        <taxon>Mycosphaerellaceae</taxon>
        <taxon>Cercospora</taxon>
    </lineage>
</organism>